<dbReference type="GO" id="GO:0030552">
    <property type="term" value="F:cAMP binding"/>
    <property type="evidence" value="ECO:0007669"/>
    <property type="project" value="UniProtKB-KW"/>
</dbReference>
<dbReference type="GO" id="GO:0005829">
    <property type="term" value="C:cytosol"/>
    <property type="evidence" value="ECO:0007669"/>
    <property type="project" value="TreeGrafter"/>
</dbReference>
<keyword evidence="2" id="KW-0547">Nucleotide-binding</keyword>
<evidence type="ECO:0000256" key="3">
    <source>
        <dbReference type="ARBA" id="ARBA00023149"/>
    </source>
</evidence>
<protein>
    <recommendedName>
        <fullName evidence="4">Cyclic nucleotide-binding domain-containing protein</fullName>
    </recommendedName>
</protein>
<accession>A0A8B6E1C0</accession>
<dbReference type="Proteomes" id="UP000596742">
    <property type="component" value="Unassembled WGS sequence"/>
</dbReference>
<evidence type="ECO:0000259" key="4">
    <source>
        <dbReference type="PROSITE" id="PS50042"/>
    </source>
</evidence>
<keyword evidence="6" id="KW-1185">Reference proteome</keyword>
<dbReference type="GO" id="GO:0005952">
    <property type="term" value="C:cAMP-dependent protein kinase complex"/>
    <property type="evidence" value="ECO:0007669"/>
    <property type="project" value="InterPro"/>
</dbReference>
<keyword evidence="3" id="KW-0114">cAMP</keyword>
<dbReference type="GO" id="GO:0034236">
    <property type="term" value="F:protein kinase A catalytic subunit binding"/>
    <property type="evidence" value="ECO:0007669"/>
    <property type="project" value="TreeGrafter"/>
</dbReference>
<evidence type="ECO:0000313" key="5">
    <source>
        <dbReference type="EMBL" id="VDI27467.1"/>
    </source>
</evidence>
<dbReference type="InterPro" id="IPR050503">
    <property type="entry name" value="cAMP-dep_PK_reg_su-like"/>
</dbReference>
<proteinExistence type="inferred from homology"/>
<dbReference type="InterPro" id="IPR018490">
    <property type="entry name" value="cNMP-bd_dom_sf"/>
</dbReference>
<dbReference type="InterPro" id="IPR000595">
    <property type="entry name" value="cNMP-bd_dom"/>
</dbReference>
<evidence type="ECO:0000313" key="6">
    <source>
        <dbReference type="Proteomes" id="UP000596742"/>
    </source>
</evidence>
<evidence type="ECO:0000256" key="2">
    <source>
        <dbReference type="ARBA" id="ARBA00022566"/>
    </source>
</evidence>
<dbReference type="Gene3D" id="2.60.120.10">
    <property type="entry name" value="Jelly Rolls"/>
    <property type="match status" value="2"/>
</dbReference>
<reference evidence="5" key="1">
    <citation type="submission" date="2018-11" db="EMBL/GenBank/DDBJ databases">
        <authorList>
            <person name="Alioto T."/>
            <person name="Alioto T."/>
        </authorList>
    </citation>
    <scope>NUCLEOTIDE SEQUENCE</scope>
</reference>
<dbReference type="InterPro" id="IPR014710">
    <property type="entry name" value="RmlC-like_jellyroll"/>
</dbReference>
<name>A0A8B6E1C0_MYTGA</name>
<dbReference type="AlphaFoldDB" id="A0A8B6E1C0"/>
<keyword evidence="2" id="KW-0116">cAMP-binding</keyword>
<organism evidence="5 6">
    <name type="scientific">Mytilus galloprovincialis</name>
    <name type="common">Mediterranean mussel</name>
    <dbReference type="NCBI Taxonomy" id="29158"/>
    <lineage>
        <taxon>Eukaryota</taxon>
        <taxon>Metazoa</taxon>
        <taxon>Spiralia</taxon>
        <taxon>Lophotrochozoa</taxon>
        <taxon>Mollusca</taxon>
        <taxon>Bivalvia</taxon>
        <taxon>Autobranchia</taxon>
        <taxon>Pteriomorphia</taxon>
        <taxon>Mytilida</taxon>
        <taxon>Mytiloidea</taxon>
        <taxon>Mytilidae</taxon>
        <taxon>Mytilinae</taxon>
        <taxon>Mytilus</taxon>
    </lineage>
</organism>
<comment type="similarity">
    <text evidence="1">Belongs to the cAMP-dependent kinase regulatory chain family.</text>
</comment>
<dbReference type="PANTHER" id="PTHR11635:SF152">
    <property type="entry name" value="CAMP-DEPENDENT PROTEIN KINASE TYPE I REGULATORY SUBUNIT-RELATED"/>
    <property type="match status" value="1"/>
</dbReference>
<feature type="domain" description="Cyclic nucleotide-binding" evidence="4">
    <location>
        <begin position="176"/>
        <end position="299"/>
    </location>
</feature>
<dbReference type="GO" id="GO:0004862">
    <property type="term" value="F:cAMP-dependent protein kinase inhibitor activity"/>
    <property type="evidence" value="ECO:0007669"/>
    <property type="project" value="TreeGrafter"/>
</dbReference>
<comment type="caution">
    <text evidence="5">The sequence shown here is derived from an EMBL/GenBank/DDBJ whole genome shotgun (WGS) entry which is preliminary data.</text>
</comment>
<dbReference type="PROSITE" id="PS50042">
    <property type="entry name" value="CNMP_BINDING_3"/>
    <property type="match status" value="1"/>
</dbReference>
<dbReference type="EMBL" id="UYJE01004364">
    <property type="protein sequence ID" value="VDI27467.1"/>
    <property type="molecule type" value="Genomic_DNA"/>
</dbReference>
<evidence type="ECO:0000256" key="1">
    <source>
        <dbReference type="ARBA" id="ARBA00005753"/>
    </source>
</evidence>
<sequence>MDSGTVRRIISLISEPPTDRCEKEIREILPNLIPKIFALSGMSTDTWIDVLKHAKYRKLKKNKFLKNTIGCTDRLYIVLTGGLSVFLAMQQSVHVLPPIDGKDSQIRNIRQFGFKVDSFGPGKVVEESYRLENVHMITDVDTDLMVISKILYERTMQSQMEKDSDTKELFIKTHPFFSTWTEDQQNNLRMALVKKTYRNNHKIMIQGEPFSGLFFITKGRARLSAQPRNHPRQFEHVFEGKDMDKELLEIIKIHIPKRVDTMVSRGDTQGSHMDEQTYVRRLEGYIAAEKREFQKVVDICIVSAGEIFGDLELLLDLKSDIFSVTAMSEGCEAFVLQEQDISRFLSKRRVPLTIKLMKFLSETKLTGRMSSTQGQKVPIFPRLLYRLRQLRIEVPKQQLTIANNISEKKKISKEDHHLSVEKLDESFLAKSFLKDKGPFLKPLVPGTVYFKEIMRKRIAKRTGYQGNMSQFNKKFQTEEPKEPSKEYVTTNKRLKDSIVKSVREGIRTEKVIKRLSLSWNKNTLMKH</sequence>
<dbReference type="SUPFAM" id="SSF51206">
    <property type="entry name" value="cAMP-binding domain-like"/>
    <property type="match status" value="2"/>
</dbReference>
<dbReference type="PANTHER" id="PTHR11635">
    <property type="entry name" value="CAMP-DEPENDENT PROTEIN KINASE REGULATORY CHAIN"/>
    <property type="match status" value="1"/>
</dbReference>
<gene>
    <name evidence="5" type="ORF">MGAL_10B026415</name>
</gene>
<dbReference type="OrthoDB" id="6135499at2759"/>